<gene>
    <name evidence="2" type="ORF">COT50_00330</name>
</gene>
<evidence type="ECO:0000313" key="3">
    <source>
        <dbReference type="Proteomes" id="UP000231252"/>
    </source>
</evidence>
<feature type="domain" description="TraC-like" evidence="1">
    <location>
        <begin position="40"/>
        <end position="218"/>
    </location>
</feature>
<reference evidence="3" key="1">
    <citation type="submission" date="2017-09" db="EMBL/GenBank/DDBJ databases">
        <title>Depth-based differentiation of microbial function through sediment-hosted aquifers and enrichment of novel symbionts in the deep terrestrial subsurface.</title>
        <authorList>
            <person name="Probst A.J."/>
            <person name="Ladd B."/>
            <person name="Jarett J.K."/>
            <person name="Geller-Mcgrath D.E."/>
            <person name="Sieber C.M.K."/>
            <person name="Emerson J.B."/>
            <person name="Anantharaman K."/>
            <person name="Thomas B.C."/>
            <person name="Malmstrom R."/>
            <person name="Stieglmeier M."/>
            <person name="Klingl A."/>
            <person name="Woyke T."/>
            <person name="Ryan C.M."/>
            <person name="Banfield J.F."/>
        </authorList>
    </citation>
    <scope>NUCLEOTIDE SEQUENCE [LARGE SCALE GENOMIC DNA]</scope>
</reference>
<dbReference type="InterPro" id="IPR058596">
    <property type="entry name" value="TraC-like_dom"/>
</dbReference>
<proteinExistence type="predicted"/>
<name>A0A2H0XF17_UNCKA</name>
<protein>
    <recommendedName>
        <fullName evidence="1">TraC-like domain-containing protein</fullName>
    </recommendedName>
</protein>
<evidence type="ECO:0000313" key="2">
    <source>
        <dbReference type="EMBL" id="PIS22739.1"/>
    </source>
</evidence>
<dbReference type="Pfam" id="PF26593">
    <property type="entry name" value="TraC-like"/>
    <property type="match status" value="1"/>
</dbReference>
<comment type="caution">
    <text evidence="2">The sequence shown here is derived from an EMBL/GenBank/DDBJ whole genome shotgun (WGS) entry which is preliminary data.</text>
</comment>
<dbReference type="AlphaFoldDB" id="A0A2H0XF17"/>
<organism evidence="2 3">
    <name type="scientific">candidate division WWE3 bacterium CG08_land_8_20_14_0_20_41_10</name>
    <dbReference type="NCBI Taxonomy" id="1975085"/>
    <lineage>
        <taxon>Bacteria</taxon>
        <taxon>Katanobacteria</taxon>
    </lineage>
</organism>
<accession>A0A2H0XF17</accession>
<dbReference type="Proteomes" id="UP000231252">
    <property type="component" value="Unassembled WGS sequence"/>
</dbReference>
<evidence type="ECO:0000259" key="1">
    <source>
        <dbReference type="Pfam" id="PF26593"/>
    </source>
</evidence>
<sequence>MRHLPFASEKENTMPETIKNSTQEHLDIEDIKNDYVFLKTGGVVAVIQTTAVNFDLLSEIEQDAMIGAFSMLLNSLTFPVQVLVRSKRLDISKYIDLVYKVEQQQKDPLLKFQAESYRKFVQELIQQNDVLDKKFYVSIPSAATSAKELGSSPLDPLWRLFGMHRRQGSINLQQAEHRGNNELPPKIDHVVKEFNRIGVKSRRLNTQELVELFFDIYNPSSVHGQRVRTNVNDFMTAIVQPAIMEE</sequence>
<dbReference type="EMBL" id="PEYU01000006">
    <property type="protein sequence ID" value="PIS22739.1"/>
    <property type="molecule type" value="Genomic_DNA"/>
</dbReference>